<comment type="caution">
    <text evidence="2">The sequence shown here is derived from an EMBL/GenBank/DDBJ whole genome shotgun (WGS) entry which is preliminary data.</text>
</comment>
<reference evidence="3" key="1">
    <citation type="journal article" date="2019" name="Int. J. Syst. Evol. Microbiol.">
        <title>The Global Catalogue of Microorganisms (GCM) 10K type strain sequencing project: providing services to taxonomists for standard genome sequencing and annotation.</title>
        <authorList>
            <consortium name="The Broad Institute Genomics Platform"/>
            <consortium name="The Broad Institute Genome Sequencing Center for Infectious Disease"/>
            <person name="Wu L."/>
            <person name="Ma J."/>
        </authorList>
    </citation>
    <scope>NUCLEOTIDE SEQUENCE [LARGE SCALE GENOMIC DNA]</scope>
    <source>
        <strain evidence="3">CCUG 64793</strain>
    </source>
</reference>
<dbReference type="Proteomes" id="UP001597131">
    <property type="component" value="Unassembled WGS sequence"/>
</dbReference>
<feature type="chain" id="PRO_5045732816" description="DUF1795 domain-containing protein" evidence="1">
    <location>
        <begin position="19"/>
        <end position="201"/>
    </location>
</feature>
<sequence length="201" mass="23337">MKRLSILFFVLLGLNAYAQEDYVLQLNDSTYSISLDKEYSFPVDGKSISFKIVSKDTLSYEDDFFSFNYPNDFKVSKMKIDEGMEQVMLMTAEGSGILIQKYSTINPTMMNEMLLNEVTKESLNYGFKMTREDYTRKLKSGQELEVSKAILRYKDEVNTYEIASIGRKDEGILVMTMTMDETINEQGTRIIDMMWNSLEYK</sequence>
<evidence type="ECO:0008006" key="4">
    <source>
        <dbReference type="Google" id="ProtNLM"/>
    </source>
</evidence>
<evidence type="ECO:0000256" key="1">
    <source>
        <dbReference type="SAM" id="SignalP"/>
    </source>
</evidence>
<evidence type="ECO:0000313" key="2">
    <source>
        <dbReference type="EMBL" id="MFD1095576.1"/>
    </source>
</evidence>
<evidence type="ECO:0000313" key="3">
    <source>
        <dbReference type="Proteomes" id="UP001597131"/>
    </source>
</evidence>
<keyword evidence="3" id="KW-1185">Reference proteome</keyword>
<keyword evidence="1" id="KW-0732">Signal</keyword>
<dbReference type="RefSeq" id="WP_380744429.1">
    <property type="nucleotide sequence ID" value="NZ_JBHTLI010000001.1"/>
</dbReference>
<proteinExistence type="predicted"/>
<name>A0ABW3NS15_9FLAO</name>
<organism evidence="2 3">
    <name type="scientific">Salegentibacter chungangensis</name>
    <dbReference type="NCBI Taxonomy" id="1335724"/>
    <lineage>
        <taxon>Bacteria</taxon>
        <taxon>Pseudomonadati</taxon>
        <taxon>Bacteroidota</taxon>
        <taxon>Flavobacteriia</taxon>
        <taxon>Flavobacteriales</taxon>
        <taxon>Flavobacteriaceae</taxon>
        <taxon>Salegentibacter</taxon>
    </lineage>
</organism>
<protein>
    <recommendedName>
        <fullName evidence="4">DUF1795 domain-containing protein</fullName>
    </recommendedName>
</protein>
<gene>
    <name evidence="2" type="ORF">ACFQ3Q_07450</name>
</gene>
<dbReference type="EMBL" id="JBHTLI010000001">
    <property type="protein sequence ID" value="MFD1095576.1"/>
    <property type="molecule type" value="Genomic_DNA"/>
</dbReference>
<feature type="signal peptide" evidence="1">
    <location>
        <begin position="1"/>
        <end position="18"/>
    </location>
</feature>
<accession>A0ABW3NS15</accession>